<accession>A0A0B1RE44</accession>
<dbReference type="SUPFAM" id="SSF53697">
    <property type="entry name" value="SIS domain"/>
    <property type="match status" value="1"/>
</dbReference>
<dbReference type="PANTHER" id="PTHR43443">
    <property type="entry name" value="3-HEXULOSE-6-PHOSPHATE ISOMERASE"/>
    <property type="match status" value="1"/>
</dbReference>
<keyword evidence="3" id="KW-0413">Isomerase</keyword>
<dbReference type="PANTHER" id="PTHR43443:SF1">
    <property type="entry name" value="3-HEXULOSE-6-PHOSPHATE ISOMERASE"/>
    <property type="match status" value="1"/>
</dbReference>
<dbReference type="InterPro" id="IPR046348">
    <property type="entry name" value="SIS_dom_sf"/>
</dbReference>
<dbReference type="Pfam" id="PF01380">
    <property type="entry name" value="SIS"/>
    <property type="match status" value="1"/>
</dbReference>
<proteinExistence type="inferred from homology"/>
<dbReference type="GO" id="GO:0016853">
    <property type="term" value="F:isomerase activity"/>
    <property type="evidence" value="ECO:0007669"/>
    <property type="project" value="UniProtKB-KW"/>
</dbReference>
<reference evidence="3 4" key="1">
    <citation type="submission" date="2014-11" db="EMBL/GenBank/DDBJ databases">
        <title>Genome sequencing of Pantoea rodasii ND03.</title>
        <authorList>
            <person name="Muhamad Yunos N.Y."/>
            <person name="Chan K.-G."/>
        </authorList>
    </citation>
    <scope>NUCLEOTIDE SEQUENCE [LARGE SCALE GENOMIC DNA]</scope>
    <source>
        <strain evidence="3 4">ND03</strain>
    </source>
</reference>
<dbReference type="RefSeq" id="WP_039328676.1">
    <property type="nucleotide sequence ID" value="NZ_JTJJ01000017.1"/>
</dbReference>
<gene>
    <name evidence="3" type="ORF">QU24_04215</name>
</gene>
<evidence type="ECO:0000256" key="1">
    <source>
        <dbReference type="ARBA" id="ARBA00009235"/>
    </source>
</evidence>
<evidence type="ECO:0000259" key="2">
    <source>
        <dbReference type="PROSITE" id="PS51464"/>
    </source>
</evidence>
<comment type="similarity">
    <text evidence="1">Belongs to the SIS family. PHI subfamily.</text>
</comment>
<dbReference type="AlphaFoldDB" id="A0A0B1RE44"/>
<evidence type="ECO:0000313" key="4">
    <source>
        <dbReference type="Proteomes" id="UP000030853"/>
    </source>
</evidence>
<feature type="domain" description="SIS" evidence="2">
    <location>
        <begin position="30"/>
        <end position="170"/>
    </location>
</feature>
<dbReference type="InterPro" id="IPR017552">
    <property type="entry name" value="PHI/rmpB"/>
</dbReference>
<organism evidence="3 4">
    <name type="scientific">Pantoea rodasii</name>
    <dbReference type="NCBI Taxonomy" id="1076549"/>
    <lineage>
        <taxon>Bacteria</taxon>
        <taxon>Pseudomonadati</taxon>
        <taxon>Pseudomonadota</taxon>
        <taxon>Gammaproteobacteria</taxon>
        <taxon>Enterobacterales</taxon>
        <taxon>Erwiniaceae</taxon>
        <taxon>Pantoea</taxon>
    </lineage>
</organism>
<dbReference type="EMBL" id="JTJJ01000017">
    <property type="protein sequence ID" value="KHJ69365.1"/>
    <property type="molecule type" value="Genomic_DNA"/>
</dbReference>
<dbReference type="Proteomes" id="UP000030853">
    <property type="component" value="Unassembled WGS sequence"/>
</dbReference>
<evidence type="ECO:0000313" key="3">
    <source>
        <dbReference type="EMBL" id="KHJ69365.1"/>
    </source>
</evidence>
<dbReference type="Gene3D" id="3.40.50.10490">
    <property type="entry name" value="Glucose-6-phosphate isomerase like protein, domain 1"/>
    <property type="match status" value="1"/>
</dbReference>
<protein>
    <submittedName>
        <fullName evidence="3">Sugar isomerase</fullName>
    </submittedName>
</protein>
<dbReference type="PROSITE" id="PS51464">
    <property type="entry name" value="SIS"/>
    <property type="match status" value="1"/>
</dbReference>
<dbReference type="GO" id="GO:0097367">
    <property type="term" value="F:carbohydrate derivative binding"/>
    <property type="evidence" value="ECO:0007669"/>
    <property type="project" value="InterPro"/>
</dbReference>
<comment type="caution">
    <text evidence="3">The sequence shown here is derived from an EMBL/GenBank/DDBJ whole genome shotgun (WGS) entry which is preliminary data.</text>
</comment>
<sequence length="190" mass="21133">MSQYAALVEKVINENRDTLQAVDPAQIDQLITEIRQAKTIQLYAMGRMQLSVRGFAMRLKHMGFDSYVVYDTTSPYLGKGDLLIVHCAVTNVELNIIKLAKEAGARIVLLTAHPENEHGQYADLAVRVPGQIFGGDQEIPSIQPMSTLLEQALFLFTDIVTMMLIEQCGIEMEAMKASHTNLEGLPHKFA</sequence>
<name>A0A0B1RE44_9GAMM</name>
<dbReference type="InterPro" id="IPR001347">
    <property type="entry name" value="SIS_dom"/>
</dbReference>
<dbReference type="GO" id="GO:1901135">
    <property type="term" value="P:carbohydrate derivative metabolic process"/>
    <property type="evidence" value="ECO:0007669"/>
    <property type="project" value="InterPro"/>
</dbReference>